<accession>A0A161TQQ6</accession>
<evidence type="ECO:0000313" key="2">
    <source>
        <dbReference type="Proteomes" id="UP000076632"/>
    </source>
</evidence>
<protein>
    <submittedName>
        <fullName evidence="1">Uncharacterized protein</fullName>
    </submittedName>
</protein>
<sequence>MADSAEIGFAGDVVQVCISASSKLLKEARQHDAGKLIEKQLQDDVDRLRLWADGFEIKAGELDILLEKDDQMKTAVIANLGSVASLLSKDSSRTRI</sequence>
<reference evidence="1 2" key="1">
    <citation type="journal article" date="2016" name="Fungal Biol.">
        <title>The genome of Xylona heveae provides a window into fungal endophytism.</title>
        <authorList>
            <person name="Gazis R."/>
            <person name="Kuo A."/>
            <person name="Riley R."/>
            <person name="LaButti K."/>
            <person name="Lipzen A."/>
            <person name="Lin J."/>
            <person name="Amirebrahimi M."/>
            <person name="Hesse C.N."/>
            <person name="Spatafora J.W."/>
            <person name="Henrissat B."/>
            <person name="Hainaut M."/>
            <person name="Grigoriev I.V."/>
            <person name="Hibbett D.S."/>
        </authorList>
    </citation>
    <scope>NUCLEOTIDE SEQUENCE [LARGE SCALE GENOMIC DNA]</scope>
    <source>
        <strain evidence="1 2">TC161</strain>
    </source>
</reference>
<name>A0A161TQQ6_XYLHT</name>
<evidence type="ECO:0000313" key="1">
    <source>
        <dbReference type="EMBL" id="KZF24706.1"/>
    </source>
</evidence>
<keyword evidence="2" id="KW-1185">Reference proteome</keyword>
<proteinExistence type="predicted"/>
<organism evidence="1 2">
    <name type="scientific">Xylona heveae (strain CBS 132557 / TC161)</name>
    <dbReference type="NCBI Taxonomy" id="1328760"/>
    <lineage>
        <taxon>Eukaryota</taxon>
        <taxon>Fungi</taxon>
        <taxon>Dikarya</taxon>
        <taxon>Ascomycota</taxon>
        <taxon>Pezizomycotina</taxon>
        <taxon>Xylonomycetes</taxon>
        <taxon>Xylonales</taxon>
        <taxon>Xylonaceae</taxon>
        <taxon>Xylona</taxon>
    </lineage>
</organism>
<dbReference type="AlphaFoldDB" id="A0A161TQQ6"/>
<dbReference type="Proteomes" id="UP000076632">
    <property type="component" value="Unassembled WGS sequence"/>
</dbReference>
<dbReference type="GeneID" id="28894007"/>
<gene>
    <name evidence="1" type="ORF">L228DRAFT_102685</name>
</gene>
<dbReference type="EMBL" id="KV407456">
    <property type="protein sequence ID" value="KZF24706.1"/>
    <property type="molecule type" value="Genomic_DNA"/>
</dbReference>
<dbReference type="InParanoid" id="A0A161TQQ6"/>
<dbReference type="RefSeq" id="XP_018190261.1">
    <property type="nucleotide sequence ID" value="XM_018328870.1"/>
</dbReference>